<gene>
    <name evidence="2" type="ORF">MAMMFC1_03355</name>
</gene>
<dbReference type="Gene3D" id="3.30.457.10">
    <property type="entry name" value="Copper amine oxidase-like, N-terminal domain"/>
    <property type="match status" value="1"/>
</dbReference>
<evidence type="ECO:0000259" key="1">
    <source>
        <dbReference type="Pfam" id="PF07833"/>
    </source>
</evidence>
<evidence type="ECO:0000313" key="2">
    <source>
        <dbReference type="EMBL" id="BBB92660.1"/>
    </source>
</evidence>
<name>A0A348ANL2_9FIRM</name>
<protein>
    <recommendedName>
        <fullName evidence="1">Copper amine oxidase-like N-terminal domain-containing protein</fullName>
    </recommendedName>
</protein>
<sequence length="277" mass="30901">MNKKWSIIIGSIILISIFITGVFADSPIKLIVNGQEIKPDAAPQIINGNTMVPISWVAKALGADVKWDKQNNAVNITRPYFVSNQAEAEAKLYPFQNINGMYRGFILEVKGERKYFAWENVTNPTYAPELLFADINQDSEKELIILLTTGTGTGVHKEDIHVINPGMLTEIAVESPADIVKQNINTKMQSDGDNMVIQIITGGKETTIIKEKEYSCSWFNNVAFGSICHYEVINNKLIVRIPAQVSPGSFVGEIQATYIFENGKYRANTINFTKTDY</sequence>
<feature type="domain" description="Copper amine oxidase-like N-terminal" evidence="1">
    <location>
        <begin position="32"/>
        <end position="77"/>
    </location>
</feature>
<dbReference type="OrthoDB" id="2696313at2"/>
<dbReference type="KEGG" id="mana:MAMMFC1_03355"/>
<dbReference type="RefSeq" id="WP_126309598.1">
    <property type="nucleotide sequence ID" value="NZ_AP018449.1"/>
</dbReference>
<accession>A0A348ANL2</accession>
<keyword evidence="3" id="KW-1185">Reference proteome</keyword>
<proteinExistence type="predicted"/>
<dbReference type="InterPro" id="IPR036582">
    <property type="entry name" value="Mao_N_sf"/>
</dbReference>
<reference evidence="2 3" key="1">
    <citation type="journal article" date="2018" name="Int. J. Syst. Evol. Microbiol.">
        <title>Methylomusa anaerophila gen. nov., sp. nov., an anaerobic methanol-utilizing bacterium isolated from a microbial fuel cell.</title>
        <authorList>
            <person name="Amano N."/>
            <person name="Yamamuro A."/>
            <person name="Miyahara M."/>
            <person name="Kouzuma A."/>
            <person name="Abe T."/>
            <person name="Watanabe K."/>
        </authorList>
    </citation>
    <scope>NUCLEOTIDE SEQUENCE [LARGE SCALE GENOMIC DNA]</scope>
    <source>
        <strain evidence="2 3">MMFC1</strain>
    </source>
</reference>
<dbReference type="Proteomes" id="UP000276437">
    <property type="component" value="Chromosome"/>
</dbReference>
<dbReference type="Pfam" id="PF07833">
    <property type="entry name" value="Cu_amine_oxidN1"/>
    <property type="match status" value="1"/>
</dbReference>
<organism evidence="2 3">
    <name type="scientific">Methylomusa anaerophila</name>
    <dbReference type="NCBI Taxonomy" id="1930071"/>
    <lineage>
        <taxon>Bacteria</taxon>
        <taxon>Bacillati</taxon>
        <taxon>Bacillota</taxon>
        <taxon>Negativicutes</taxon>
        <taxon>Selenomonadales</taxon>
        <taxon>Sporomusaceae</taxon>
        <taxon>Methylomusa</taxon>
    </lineage>
</organism>
<dbReference type="AlphaFoldDB" id="A0A348ANL2"/>
<dbReference type="EMBL" id="AP018449">
    <property type="protein sequence ID" value="BBB92660.1"/>
    <property type="molecule type" value="Genomic_DNA"/>
</dbReference>
<evidence type="ECO:0000313" key="3">
    <source>
        <dbReference type="Proteomes" id="UP000276437"/>
    </source>
</evidence>
<dbReference type="SUPFAM" id="SSF55383">
    <property type="entry name" value="Copper amine oxidase, domain N"/>
    <property type="match status" value="1"/>
</dbReference>
<dbReference type="InterPro" id="IPR012854">
    <property type="entry name" value="Cu_amine_oxidase-like_N"/>
</dbReference>